<dbReference type="EC" id="2.7.7.65" evidence="2"/>
<dbReference type="EMBL" id="OCYS01000075">
    <property type="protein sequence ID" value="SON85664.1"/>
    <property type="molecule type" value="Genomic_DNA"/>
</dbReference>
<organism evidence="6 7">
    <name type="scientific">Xanthomonas campestris pv. phaseoli</name>
    <dbReference type="NCBI Taxonomy" id="317013"/>
    <lineage>
        <taxon>Bacteria</taxon>
        <taxon>Pseudomonadati</taxon>
        <taxon>Pseudomonadota</taxon>
        <taxon>Gammaproteobacteria</taxon>
        <taxon>Lysobacterales</taxon>
        <taxon>Lysobacteraceae</taxon>
        <taxon>Xanthomonas</taxon>
    </lineage>
</organism>
<accession>A0AB38DY94</accession>
<dbReference type="GO" id="GO:0043709">
    <property type="term" value="P:cell adhesion involved in single-species biofilm formation"/>
    <property type="evidence" value="ECO:0007669"/>
    <property type="project" value="TreeGrafter"/>
</dbReference>
<dbReference type="Pfam" id="PF00990">
    <property type="entry name" value="GGDEF"/>
    <property type="match status" value="1"/>
</dbReference>
<dbReference type="AlphaFoldDB" id="A0AB38DY94"/>
<dbReference type="FunFam" id="3.30.70.270:FF:000001">
    <property type="entry name" value="Diguanylate cyclase domain protein"/>
    <property type="match status" value="1"/>
</dbReference>
<dbReference type="Pfam" id="PF07495">
    <property type="entry name" value="Y_Y_Y"/>
    <property type="match status" value="1"/>
</dbReference>
<comment type="caution">
    <text evidence="6">The sequence shown here is derived from an EMBL/GenBank/DDBJ whole genome shotgun (WGS) entry which is preliminary data.</text>
</comment>
<dbReference type="PROSITE" id="PS50887">
    <property type="entry name" value="GGDEF"/>
    <property type="match status" value="1"/>
</dbReference>
<dbReference type="Proteomes" id="UP000234181">
    <property type="component" value="Unassembled WGS sequence"/>
</dbReference>
<dbReference type="Gene3D" id="2.60.40.10">
    <property type="entry name" value="Immunoglobulins"/>
    <property type="match status" value="1"/>
</dbReference>
<dbReference type="SUPFAM" id="SSF55073">
    <property type="entry name" value="Nucleotide cyclase"/>
    <property type="match status" value="1"/>
</dbReference>
<evidence type="ECO:0000313" key="7">
    <source>
        <dbReference type="Proteomes" id="UP000234166"/>
    </source>
</evidence>
<evidence type="ECO:0000313" key="6">
    <source>
        <dbReference type="EMBL" id="SON85664.1"/>
    </source>
</evidence>
<evidence type="ECO:0000313" key="8">
    <source>
        <dbReference type="Proteomes" id="UP000234181"/>
    </source>
</evidence>
<keyword evidence="8" id="KW-1185">Reference proteome</keyword>
<name>A0AB38DY94_XANCH</name>
<dbReference type="InterPro" id="IPR050469">
    <property type="entry name" value="Diguanylate_Cyclase"/>
</dbReference>
<comment type="cofactor">
    <cofactor evidence="1">
        <name>Mg(2+)</name>
        <dbReference type="ChEBI" id="CHEBI:18420"/>
    </cofactor>
</comment>
<dbReference type="InterPro" id="IPR000160">
    <property type="entry name" value="GGDEF_dom"/>
</dbReference>
<protein>
    <recommendedName>
        <fullName evidence="2">diguanylate cyclase</fullName>
        <ecNumber evidence="2">2.7.7.65</ecNumber>
    </recommendedName>
</protein>
<evidence type="ECO:0000256" key="3">
    <source>
        <dbReference type="SAM" id="Phobius"/>
    </source>
</evidence>
<feature type="transmembrane region" description="Helical" evidence="3">
    <location>
        <begin position="139"/>
        <end position="157"/>
    </location>
</feature>
<keyword evidence="3" id="KW-0472">Membrane</keyword>
<dbReference type="Proteomes" id="UP000234166">
    <property type="component" value="Unassembled WGS sequence"/>
</dbReference>
<gene>
    <name evidence="5" type="ORF">XAP6984_270045</name>
    <name evidence="6" type="ORF">XAP7430_220044</name>
</gene>
<dbReference type="GO" id="GO:0052621">
    <property type="term" value="F:diguanylate cyclase activity"/>
    <property type="evidence" value="ECO:0007669"/>
    <property type="project" value="UniProtKB-EC"/>
</dbReference>
<dbReference type="PANTHER" id="PTHR45138">
    <property type="entry name" value="REGULATORY COMPONENTS OF SENSORY TRANSDUCTION SYSTEM"/>
    <property type="match status" value="1"/>
</dbReference>
<evidence type="ECO:0000313" key="5">
    <source>
        <dbReference type="EMBL" id="SON78662.1"/>
    </source>
</evidence>
<dbReference type="PANTHER" id="PTHR45138:SF24">
    <property type="entry name" value="DIGUANYLATE CYCLASE DGCC-RELATED"/>
    <property type="match status" value="1"/>
</dbReference>
<dbReference type="InterPro" id="IPR013783">
    <property type="entry name" value="Ig-like_fold"/>
</dbReference>
<sequence length="365" mass="41058">MLFPTAAGLGVIDPARVGTLQGHRVPIVFERLLVDGMVQPLSGPHRFGAETRRIAIVYAGLNFRGPDKVRYRYRLEGFDPEWVDADNASEAVYTNLPPGRFRFRVQAMSLPVDWRQDDLLGEASLVIELAPPWWRRGEVIGLGILGLASVIYGLYLWRTASYRLRQRQLNTVIDRRTRELSDKNLALQQASQEREALMRQLEYRASHDVLTALPNRREAERVLQHWFDEAHAGGAALALALMDIDHFKRINDDYGHEVGDAVLSAIGEVLGEQEQAHCFAARHGGEEFLLAATGLDAAQARALFERMRQRLADIQVDAQGMTVRCTASMGMAMSEEAPSRRELLALADHRLYEAKRQGRNRLIGP</sequence>
<evidence type="ECO:0000256" key="2">
    <source>
        <dbReference type="ARBA" id="ARBA00012528"/>
    </source>
</evidence>
<dbReference type="GO" id="GO:0005886">
    <property type="term" value="C:plasma membrane"/>
    <property type="evidence" value="ECO:0007669"/>
    <property type="project" value="TreeGrafter"/>
</dbReference>
<keyword evidence="3" id="KW-0812">Transmembrane</keyword>
<evidence type="ECO:0000259" key="4">
    <source>
        <dbReference type="PROSITE" id="PS50887"/>
    </source>
</evidence>
<dbReference type="Gene3D" id="3.30.70.270">
    <property type="match status" value="1"/>
</dbReference>
<dbReference type="EMBL" id="OCYT01000081">
    <property type="protein sequence ID" value="SON78662.1"/>
    <property type="molecule type" value="Genomic_DNA"/>
</dbReference>
<evidence type="ECO:0000256" key="1">
    <source>
        <dbReference type="ARBA" id="ARBA00001946"/>
    </source>
</evidence>
<dbReference type="NCBIfam" id="TIGR00254">
    <property type="entry name" value="GGDEF"/>
    <property type="match status" value="1"/>
</dbReference>
<dbReference type="CDD" id="cd01949">
    <property type="entry name" value="GGDEF"/>
    <property type="match status" value="1"/>
</dbReference>
<dbReference type="GO" id="GO:1902201">
    <property type="term" value="P:negative regulation of bacterial-type flagellum-dependent cell motility"/>
    <property type="evidence" value="ECO:0007669"/>
    <property type="project" value="TreeGrafter"/>
</dbReference>
<dbReference type="InterPro" id="IPR043128">
    <property type="entry name" value="Rev_trsase/Diguanyl_cyclase"/>
</dbReference>
<dbReference type="InterPro" id="IPR029787">
    <property type="entry name" value="Nucleotide_cyclase"/>
</dbReference>
<proteinExistence type="predicted"/>
<feature type="domain" description="GGDEF" evidence="4">
    <location>
        <begin position="235"/>
        <end position="365"/>
    </location>
</feature>
<keyword evidence="3" id="KW-1133">Transmembrane helix</keyword>
<dbReference type="InterPro" id="IPR011123">
    <property type="entry name" value="Y_Y_Y"/>
</dbReference>
<reference evidence="7 8" key="1">
    <citation type="submission" date="2017-10" db="EMBL/GenBank/DDBJ databases">
        <authorList>
            <person name="Regsiter A."/>
            <person name="William W."/>
        </authorList>
    </citation>
    <scope>NUCLEOTIDE SEQUENCE [LARGE SCALE GENOMIC DNA]</scope>
    <source>
        <strain evidence="5 8">CFBP6984</strain>
        <strain evidence="6 7">CFBP7430</strain>
    </source>
</reference>
<dbReference type="SMART" id="SM00267">
    <property type="entry name" value="GGDEF"/>
    <property type="match status" value="1"/>
</dbReference>